<reference evidence="2 3" key="1">
    <citation type="submission" date="2019-03" db="EMBL/GenBank/DDBJ databases">
        <title>Genomic Encyclopedia of Type Strains, Phase IV (KMG-IV): sequencing the most valuable type-strain genomes for metagenomic binning, comparative biology and taxonomic classification.</title>
        <authorList>
            <person name="Goeker M."/>
        </authorList>
    </citation>
    <scope>NUCLEOTIDE SEQUENCE [LARGE SCALE GENOMIC DNA]</scope>
    <source>
        <strain evidence="2 3">DSM 15969</strain>
    </source>
</reference>
<evidence type="ECO:0000313" key="2">
    <source>
        <dbReference type="EMBL" id="TCL39258.1"/>
    </source>
</evidence>
<accession>A0A4R1Q127</accession>
<dbReference type="RefSeq" id="WP_132075491.1">
    <property type="nucleotide sequence ID" value="NZ_SLUI01000002.1"/>
</dbReference>
<dbReference type="AlphaFoldDB" id="A0A4R1Q127"/>
<protein>
    <recommendedName>
        <fullName evidence="4">DUF3829 domain-containing protein</fullName>
    </recommendedName>
</protein>
<dbReference type="OrthoDB" id="1680970at2"/>
<proteinExistence type="predicted"/>
<dbReference type="Proteomes" id="UP000295063">
    <property type="component" value="Unassembled WGS sequence"/>
</dbReference>
<feature type="signal peptide" evidence="1">
    <location>
        <begin position="1"/>
        <end position="20"/>
    </location>
</feature>
<dbReference type="EMBL" id="SLUI01000002">
    <property type="protein sequence ID" value="TCL39258.1"/>
    <property type="molecule type" value="Genomic_DNA"/>
</dbReference>
<name>A0A4R1Q127_9FIRM</name>
<gene>
    <name evidence="2" type="ORF">EV210_102168</name>
</gene>
<keyword evidence="3" id="KW-1185">Reference proteome</keyword>
<feature type="chain" id="PRO_5039476832" description="DUF3829 domain-containing protein" evidence="1">
    <location>
        <begin position="21"/>
        <end position="196"/>
    </location>
</feature>
<evidence type="ECO:0008006" key="4">
    <source>
        <dbReference type="Google" id="ProtNLM"/>
    </source>
</evidence>
<keyword evidence="1" id="KW-0732">Signal</keyword>
<evidence type="ECO:0000256" key="1">
    <source>
        <dbReference type="SAM" id="SignalP"/>
    </source>
</evidence>
<sequence length="196" mass="22070">MKAKLLLLPLAFLFSFPAFGCAADRPAKAELPASYYCASAKRIAESYVVLIKEHYAGRDKDQLYDNARLKYEAAAAKFSGVRSTIELEVIGGSRIPNVNDSRYQAVVLDALQAFDEFSAVAQKIVSSPALHSSAQEITTQSFATVITDIFSFVTKFQEIWVKHDQIRETRLKKLDEWIDRYYTWPGWEDIGKSTGE</sequence>
<comment type="caution">
    <text evidence="2">The sequence shown here is derived from an EMBL/GenBank/DDBJ whole genome shotgun (WGS) entry which is preliminary data.</text>
</comment>
<organism evidence="2 3">
    <name type="scientific">Anaerospora hongkongensis</name>
    <dbReference type="NCBI Taxonomy" id="244830"/>
    <lineage>
        <taxon>Bacteria</taxon>
        <taxon>Bacillati</taxon>
        <taxon>Bacillota</taxon>
        <taxon>Negativicutes</taxon>
        <taxon>Selenomonadales</taxon>
        <taxon>Sporomusaceae</taxon>
        <taxon>Anaerospora</taxon>
    </lineage>
</organism>
<evidence type="ECO:0000313" key="3">
    <source>
        <dbReference type="Proteomes" id="UP000295063"/>
    </source>
</evidence>